<dbReference type="PANTHER" id="PTHR35901">
    <property type="entry name" value="RIBONUCLEASE VAPC3"/>
    <property type="match status" value="1"/>
</dbReference>
<dbReference type="GO" id="GO:0004540">
    <property type="term" value="F:RNA nuclease activity"/>
    <property type="evidence" value="ECO:0007669"/>
    <property type="project" value="InterPro"/>
</dbReference>
<dbReference type="Proteomes" id="UP000298664">
    <property type="component" value="Chromosome Linear"/>
</dbReference>
<dbReference type="SUPFAM" id="SSF88723">
    <property type="entry name" value="PIN domain-like"/>
    <property type="match status" value="1"/>
</dbReference>
<proteinExistence type="inferred from homology"/>
<evidence type="ECO:0000256" key="2">
    <source>
        <dbReference type="ARBA" id="ARBA00022722"/>
    </source>
</evidence>
<gene>
    <name evidence="6" type="primary">vapC</name>
    <name evidence="8" type="ORF">CFBP5477_019255</name>
</gene>
<feature type="binding site" evidence="6">
    <location>
        <position position="6"/>
    </location>
    <ligand>
        <name>Mg(2+)</name>
        <dbReference type="ChEBI" id="CHEBI:18420"/>
    </ligand>
</feature>
<dbReference type="InterPro" id="IPR029060">
    <property type="entry name" value="PIN-like_dom_sf"/>
</dbReference>
<dbReference type="InterPro" id="IPR002716">
    <property type="entry name" value="PIN_dom"/>
</dbReference>
<dbReference type="InterPro" id="IPR022907">
    <property type="entry name" value="VapC_family"/>
</dbReference>
<dbReference type="AlphaFoldDB" id="A0AAF0KFK7"/>
<dbReference type="InterPro" id="IPR051619">
    <property type="entry name" value="TypeII_TA_RNase_PINc/VapC"/>
</dbReference>
<feature type="domain" description="PIN" evidence="7">
    <location>
        <begin position="4"/>
        <end position="124"/>
    </location>
</feature>
<dbReference type="Gene3D" id="3.40.50.1010">
    <property type="entry name" value="5'-nuclease"/>
    <property type="match status" value="1"/>
</dbReference>
<keyword evidence="5 6" id="KW-0460">Magnesium</keyword>
<dbReference type="RefSeq" id="WP_137395298.1">
    <property type="nucleotide sequence ID" value="NZ_CP124734.1"/>
</dbReference>
<evidence type="ECO:0000259" key="7">
    <source>
        <dbReference type="Pfam" id="PF01850"/>
    </source>
</evidence>
<dbReference type="HAMAP" id="MF_00265">
    <property type="entry name" value="VapC_Nob1"/>
    <property type="match status" value="1"/>
</dbReference>
<dbReference type="CDD" id="cd09873">
    <property type="entry name" value="PIN_Pae0151-like"/>
    <property type="match status" value="1"/>
</dbReference>
<evidence type="ECO:0000256" key="3">
    <source>
        <dbReference type="ARBA" id="ARBA00022723"/>
    </source>
</evidence>
<evidence type="ECO:0000313" key="9">
    <source>
        <dbReference type="Proteomes" id="UP000298664"/>
    </source>
</evidence>
<organism evidence="8 9">
    <name type="scientific">Agrobacterium larrymoorei</name>
    <dbReference type="NCBI Taxonomy" id="160699"/>
    <lineage>
        <taxon>Bacteria</taxon>
        <taxon>Pseudomonadati</taxon>
        <taxon>Pseudomonadota</taxon>
        <taxon>Alphaproteobacteria</taxon>
        <taxon>Hyphomicrobiales</taxon>
        <taxon>Rhizobiaceae</taxon>
        <taxon>Rhizobium/Agrobacterium group</taxon>
        <taxon>Agrobacterium</taxon>
    </lineage>
</organism>
<keyword evidence="4 6" id="KW-0378">Hydrolase</keyword>
<protein>
    <recommendedName>
        <fullName evidence="6">Ribonuclease VapC</fullName>
        <shortName evidence="6">RNase VapC</shortName>
        <ecNumber evidence="6">3.1.-.-</ecNumber>
    </recommendedName>
    <alternativeName>
        <fullName evidence="6">Toxin VapC</fullName>
    </alternativeName>
</protein>
<dbReference type="GO" id="GO:0090729">
    <property type="term" value="F:toxin activity"/>
    <property type="evidence" value="ECO:0007669"/>
    <property type="project" value="UniProtKB-KW"/>
</dbReference>
<dbReference type="GO" id="GO:0016787">
    <property type="term" value="F:hydrolase activity"/>
    <property type="evidence" value="ECO:0007669"/>
    <property type="project" value="UniProtKB-KW"/>
</dbReference>
<dbReference type="PANTHER" id="PTHR35901:SF1">
    <property type="entry name" value="EXONUCLEASE VAPC9"/>
    <property type="match status" value="1"/>
</dbReference>
<reference evidence="8" key="1">
    <citation type="submission" date="2023-05" db="EMBL/GenBank/DDBJ databases">
        <title>Complete genome sequence of Agrobacterium larrymoorei CFBP5477.</title>
        <authorList>
            <person name="Yen H.-C."/>
            <person name="Chou L."/>
            <person name="Lin Y.-C."/>
            <person name="Lai E.-M."/>
            <person name="Kuo C.-H."/>
        </authorList>
    </citation>
    <scope>NUCLEOTIDE SEQUENCE</scope>
    <source>
        <strain evidence="8">CFBP5477</strain>
    </source>
</reference>
<dbReference type="EMBL" id="CP124734">
    <property type="protein sequence ID" value="WHA43378.1"/>
    <property type="molecule type" value="Genomic_DNA"/>
</dbReference>
<evidence type="ECO:0000313" key="8">
    <source>
        <dbReference type="EMBL" id="WHA43378.1"/>
    </source>
</evidence>
<keyword evidence="6" id="KW-0800">Toxin</keyword>
<evidence type="ECO:0000256" key="6">
    <source>
        <dbReference type="HAMAP-Rule" id="MF_00265"/>
    </source>
</evidence>
<comment type="function">
    <text evidence="6">Toxic component of a toxin-antitoxin (TA) system. An RNase.</text>
</comment>
<dbReference type="InterPro" id="IPR044153">
    <property type="entry name" value="PIN_Pae0151-like"/>
</dbReference>
<sequence>MSFVVDASVVAAWFLPDEANELAEKALQRLESEDAFAPDLLAHELRNILVMAERRKRIEPEDVLSILLRFNSLPITLVSGDDAVSIVKLARQHALSVYDAAYLALSVGRSMPLATMDKKLFAAAKAEDVAFT</sequence>
<comment type="cofactor">
    <cofactor evidence="6">
        <name>Mg(2+)</name>
        <dbReference type="ChEBI" id="CHEBI:18420"/>
    </cofactor>
</comment>
<keyword evidence="1 6" id="KW-1277">Toxin-antitoxin system</keyword>
<accession>A0AAF0KFK7</accession>
<feature type="binding site" evidence="6">
    <location>
        <position position="99"/>
    </location>
    <ligand>
        <name>Mg(2+)</name>
        <dbReference type="ChEBI" id="CHEBI:18420"/>
    </ligand>
</feature>
<keyword evidence="3 6" id="KW-0479">Metal-binding</keyword>
<dbReference type="GO" id="GO:0000287">
    <property type="term" value="F:magnesium ion binding"/>
    <property type="evidence" value="ECO:0007669"/>
    <property type="project" value="UniProtKB-UniRule"/>
</dbReference>
<comment type="similarity">
    <text evidence="6">Belongs to the PINc/VapC protein family.</text>
</comment>
<evidence type="ECO:0000256" key="5">
    <source>
        <dbReference type="ARBA" id="ARBA00022842"/>
    </source>
</evidence>
<evidence type="ECO:0000256" key="4">
    <source>
        <dbReference type="ARBA" id="ARBA00022801"/>
    </source>
</evidence>
<evidence type="ECO:0000256" key="1">
    <source>
        <dbReference type="ARBA" id="ARBA00022649"/>
    </source>
</evidence>
<dbReference type="Pfam" id="PF01850">
    <property type="entry name" value="PIN"/>
    <property type="match status" value="1"/>
</dbReference>
<name>A0AAF0KFK7_9HYPH</name>
<dbReference type="EC" id="3.1.-.-" evidence="6"/>
<keyword evidence="2 6" id="KW-0540">Nuclease</keyword>